<accession>A0AAV5X288</accession>
<dbReference type="PANTHER" id="PTHR45830">
    <property type="entry name" value="SERPENTINE RECEPTOR, CLASS I"/>
    <property type="match status" value="1"/>
</dbReference>
<protein>
    <recommendedName>
        <fullName evidence="4">G protein-coupled receptor</fullName>
    </recommendedName>
</protein>
<dbReference type="Proteomes" id="UP001432322">
    <property type="component" value="Unassembled WGS sequence"/>
</dbReference>
<reference evidence="2" key="1">
    <citation type="submission" date="2023-10" db="EMBL/GenBank/DDBJ databases">
        <title>Genome assembly of Pristionchus species.</title>
        <authorList>
            <person name="Yoshida K."/>
            <person name="Sommer R.J."/>
        </authorList>
    </citation>
    <scope>NUCLEOTIDE SEQUENCE</scope>
    <source>
        <strain evidence="2">RS5133</strain>
    </source>
</reference>
<feature type="non-terminal residue" evidence="2">
    <location>
        <position position="211"/>
    </location>
</feature>
<organism evidence="2 3">
    <name type="scientific">Pristionchus fissidentatus</name>
    <dbReference type="NCBI Taxonomy" id="1538716"/>
    <lineage>
        <taxon>Eukaryota</taxon>
        <taxon>Metazoa</taxon>
        <taxon>Ecdysozoa</taxon>
        <taxon>Nematoda</taxon>
        <taxon>Chromadorea</taxon>
        <taxon>Rhabditida</taxon>
        <taxon>Rhabditina</taxon>
        <taxon>Diplogasteromorpha</taxon>
        <taxon>Diplogasteroidea</taxon>
        <taxon>Neodiplogasteridae</taxon>
        <taxon>Pristionchus</taxon>
    </lineage>
</organism>
<feature type="transmembrane region" description="Helical" evidence="1">
    <location>
        <begin position="108"/>
        <end position="129"/>
    </location>
</feature>
<dbReference type="AlphaFoldDB" id="A0AAV5X288"/>
<evidence type="ECO:0008006" key="4">
    <source>
        <dbReference type="Google" id="ProtNLM"/>
    </source>
</evidence>
<sequence>SFYFSVTAMNATLNYGLDVDRDGLLALSITIRQIAWPISVFIVHPFSLFVLLRKTDMDKDCTIAYAVHTILMMIFDVYHGLLHQIYALLPCPILLCTGILCSSQSPRFMMSLIALVDTSVIIPYLFVIMRMHQKILIQSSSLRLSNRSQALAMFSLASMIMAMVYTFGAWSKESSARQSVLQTPDVAWAQSYTHHIVVFGERENEIGEFRN</sequence>
<proteinExistence type="predicted"/>
<keyword evidence="1" id="KW-1133">Transmembrane helix</keyword>
<keyword evidence="1" id="KW-0472">Membrane</keyword>
<feature type="transmembrane region" description="Helical" evidence="1">
    <location>
        <begin position="64"/>
        <end position="88"/>
    </location>
</feature>
<comment type="caution">
    <text evidence="2">The sequence shown here is derived from an EMBL/GenBank/DDBJ whole genome shotgun (WGS) entry which is preliminary data.</text>
</comment>
<gene>
    <name evidence="2" type="ORF">PFISCL1PPCAC_27985</name>
</gene>
<feature type="transmembrane region" description="Helical" evidence="1">
    <location>
        <begin position="34"/>
        <end position="52"/>
    </location>
</feature>
<evidence type="ECO:0000313" key="3">
    <source>
        <dbReference type="Proteomes" id="UP001432322"/>
    </source>
</evidence>
<evidence type="ECO:0000256" key="1">
    <source>
        <dbReference type="SAM" id="Phobius"/>
    </source>
</evidence>
<name>A0AAV5X288_9BILA</name>
<feature type="non-terminal residue" evidence="2">
    <location>
        <position position="1"/>
    </location>
</feature>
<evidence type="ECO:0000313" key="2">
    <source>
        <dbReference type="EMBL" id="GMT36688.1"/>
    </source>
</evidence>
<feature type="transmembrane region" description="Helical" evidence="1">
    <location>
        <begin position="150"/>
        <end position="170"/>
    </location>
</feature>
<dbReference type="PANTHER" id="PTHR45830:SF15">
    <property type="entry name" value="SERPENTINE RECEPTOR, CLASS I"/>
    <property type="match status" value="1"/>
</dbReference>
<keyword evidence="1" id="KW-0812">Transmembrane</keyword>
<dbReference type="EMBL" id="BTSY01000007">
    <property type="protein sequence ID" value="GMT36688.1"/>
    <property type="molecule type" value="Genomic_DNA"/>
</dbReference>
<keyword evidence="3" id="KW-1185">Reference proteome</keyword>